<name>A0ABR2LBA7_9EUKA</name>
<evidence type="ECO:0000256" key="2">
    <source>
        <dbReference type="SAM" id="MobiDB-lite"/>
    </source>
</evidence>
<keyword evidence="4" id="KW-1185">Reference proteome</keyword>
<organism evidence="3 4">
    <name type="scientific">Tritrichomonas musculus</name>
    <dbReference type="NCBI Taxonomy" id="1915356"/>
    <lineage>
        <taxon>Eukaryota</taxon>
        <taxon>Metamonada</taxon>
        <taxon>Parabasalia</taxon>
        <taxon>Tritrichomonadida</taxon>
        <taxon>Tritrichomonadidae</taxon>
        <taxon>Tritrichomonas</taxon>
    </lineage>
</organism>
<feature type="coiled-coil region" evidence="1">
    <location>
        <begin position="419"/>
        <end position="453"/>
    </location>
</feature>
<dbReference type="Proteomes" id="UP001470230">
    <property type="component" value="Unassembled WGS sequence"/>
</dbReference>
<feature type="coiled-coil region" evidence="1">
    <location>
        <begin position="284"/>
        <end position="395"/>
    </location>
</feature>
<comment type="caution">
    <text evidence="3">The sequence shown here is derived from an EMBL/GenBank/DDBJ whole genome shotgun (WGS) entry which is preliminary data.</text>
</comment>
<feature type="compositionally biased region" description="Basic and acidic residues" evidence="2">
    <location>
        <begin position="849"/>
        <end position="860"/>
    </location>
</feature>
<feature type="region of interest" description="Disordered" evidence="2">
    <location>
        <begin position="849"/>
        <end position="869"/>
    </location>
</feature>
<gene>
    <name evidence="3" type="ORF">M9Y10_002975</name>
</gene>
<evidence type="ECO:0000313" key="4">
    <source>
        <dbReference type="Proteomes" id="UP001470230"/>
    </source>
</evidence>
<evidence type="ECO:0000256" key="1">
    <source>
        <dbReference type="SAM" id="Coils"/>
    </source>
</evidence>
<reference evidence="3 4" key="1">
    <citation type="submission" date="2024-04" db="EMBL/GenBank/DDBJ databases">
        <title>Tritrichomonas musculus Genome.</title>
        <authorList>
            <person name="Alves-Ferreira E."/>
            <person name="Grigg M."/>
            <person name="Lorenzi H."/>
            <person name="Galac M."/>
        </authorList>
    </citation>
    <scope>NUCLEOTIDE SEQUENCE [LARGE SCALE GENOMIC DNA]</scope>
    <source>
        <strain evidence="3 4">EAF2021</strain>
    </source>
</reference>
<dbReference type="EMBL" id="JAPFFF010000001">
    <property type="protein sequence ID" value="KAK8900645.1"/>
    <property type="molecule type" value="Genomic_DNA"/>
</dbReference>
<accession>A0ABR2LBA7</accession>
<feature type="coiled-coil region" evidence="1">
    <location>
        <begin position="153"/>
        <end position="257"/>
    </location>
</feature>
<protein>
    <submittedName>
        <fullName evidence="3">Uncharacterized protein</fullName>
    </submittedName>
</protein>
<evidence type="ECO:0000313" key="3">
    <source>
        <dbReference type="EMBL" id="KAK8900645.1"/>
    </source>
</evidence>
<sequence>METNPESQNSSTNDSSFYFDDDTALKSSHLTGNLSTTNLLSKNKQLLSENTKLKETIKDLQARLELLESNYKQNSLNMSDELKNAKNETIETKKSLISSVKNLESKLDEQVKVNSKLVKENKELKSQIDSFLHSVESRSKKQVTTLTQASDIYDDLYSMSESASEKIKNLENRNSSLIDQLSETSDLVKSKEAEASKLKKKLKKATKQISQTPIDQEELQKITKLHEKEMENAQSIISEQNETINQMQKRIEQTAQEKIQFNDFVNSNYDLNQVPKENGTYVSSEIYETNINILQNKLQTTEQLLNNKDEAISSLQDTIDSLKEKCDDMSHQLQEAHFTIATNEDNYKLLKEKAKQSKQTIQKLRDELSSKETELAEYDTTIHELQLKINELETEKSRCIAPSSEAISQKYIDNPKESILQYKETIKLYENRINELDELFENQSKEISELYEQRKSIISKLIQFDQLLTKNEALDQELSKSNKVLLDENNQLKSESKAKADREKDAFNRSIEECLEIIPKEVAFAFQQFNVNEKNSNAVDYYGVALKNFVQTLVSYNEKINKEKQIEVAKNKSDDMKKANVALLEHLQNSCKIIRSFANSGSSSSSNNIIFPIDNKDNQFDNEIDSNPRTFLLATCARLDKFIQNHKINLPIDEFRPSIFEPRELNDPQKVADVFLDFIEPESFGKSPIAELFTLFMCVCQVNQILIKNIDDNKAVIQQATRSSQNEAAYFKQLTELEKWKNKQSELNDKLKPFLVKFIEHEDKEKTPQADFYEYDELVEKVISLFDQNGEIPINSQTADLIQKIDDLEKQVDILQKEIEESHRKQENDRQLFCKKANKIVTQVQRRLEANNRQHEEEKAQLSSQLDETKKQLDNSKVTYVEELNKAQKKLQKKEEMINSLRNENENLSQRTVTIQEMLSQSKSQVDSDTDMINALQKQLDDTRKQLDLAINQKKLYKKKLEEIEENNMSILSSLRQRSEELNSKYENSIANLEKELNSTRVALEQAKKEAAEIDQKKQELTLSNAKLKMSERTASLKLIAANEALEREKQASEMRQKSIALALKAESDASSAENEKIFTQAIELFNRIMIDEFDLWTTSNFLPDSNFNEENFDVVNENLIENNNIVNNKDTLLTIMNEVGETLDTRKAQQFAINDALRLRRLLKLNSSASLIDAFKSLEEESLRLKQEAENMKTKSINAEAATLRTIRDNKKLERAAIELAEWTNWSKIMLRHLSDVGTQGINQTSKETRFILEEALLATLNQKSIRKKIEILRFEKKILLSQKPLVVKTNAQLRAREPLKSINPLIIAFNFARRIQDMSGMLPSRFNMQ</sequence>
<keyword evidence="1" id="KW-0175">Coiled coil</keyword>
<proteinExistence type="predicted"/>
<feature type="coiled-coil region" evidence="1">
    <location>
        <begin position="43"/>
        <end position="127"/>
    </location>
</feature>